<protein>
    <submittedName>
        <fullName evidence="1">Uncharacterized protein</fullName>
    </submittedName>
</protein>
<dbReference type="Proteomes" id="UP000299102">
    <property type="component" value="Unassembled WGS sequence"/>
</dbReference>
<organism evidence="1 2">
    <name type="scientific">Eumeta variegata</name>
    <name type="common">Bagworm moth</name>
    <name type="synonym">Eumeta japonica</name>
    <dbReference type="NCBI Taxonomy" id="151549"/>
    <lineage>
        <taxon>Eukaryota</taxon>
        <taxon>Metazoa</taxon>
        <taxon>Ecdysozoa</taxon>
        <taxon>Arthropoda</taxon>
        <taxon>Hexapoda</taxon>
        <taxon>Insecta</taxon>
        <taxon>Pterygota</taxon>
        <taxon>Neoptera</taxon>
        <taxon>Endopterygota</taxon>
        <taxon>Lepidoptera</taxon>
        <taxon>Glossata</taxon>
        <taxon>Ditrysia</taxon>
        <taxon>Tineoidea</taxon>
        <taxon>Psychidae</taxon>
        <taxon>Oiketicinae</taxon>
        <taxon>Eumeta</taxon>
    </lineage>
</organism>
<keyword evidence="2" id="KW-1185">Reference proteome</keyword>
<gene>
    <name evidence="1" type="ORF">EVAR_100331_1</name>
</gene>
<name>A0A4C2AA69_EUMVA</name>
<comment type="caution">
    <text evidence="1">The sequence shown here is derived from an EMBL/GenBank/DDBJ whole genome shotgun (WGS) entry which is preliminary data.</text>
</comment>
<evidence type="ECO:0000313" key="2">
    <source>
        <dbReference type="Proteomes" id="UP000299102"/>
    </source>
</evidence>
<dbReference type="AlphaFoldDB" id="A0A4C2AA69"/>
<accession>A0A4C2AA69</accession>
<reference evidence="1 2" key="1">
    <citation type="journal article" date="2019" name="Commun. Biol.">
        <title>The bagworm genome reveals a unique fibroin gene that provides high tensile strength.</title>
        <authorList>
            <person name="Kono N."/>
            <person name="Nakamura H."/>
            <person name="Ohtoshi R."/>
            <person name="Tomita M."/>
            <person name="Numata K."/>
            <person name="Arakawa K."/>
        </authorList>
    </citation>
    <scope>NUCLEOTIDE SEQUENCE [LARGE SCALE GENOMIC DNA]</scope>
</reference>
<sequence>MSKLTSSEWPVWQMEIPTARDCPMGSAFVDVVLTCVGSPPVNALLHFHYRPRLFMAIVTDSVIGSATDSLLFKANSLIGRKLRTHCPFFRG</sequence>
<proteinExistence type="predicted"/>
<evidence type="ECO:0000313" key="1">
    <source>
        <dbReference type="EMBL" id="GBP97010.1"/>
    </source>
</evidence>
<dbReference type="EMBL" id="BGZK01002856">
    <property type="protein sequence ID" value="GBP97010.1"/>
    <property type="molecule type" value="Genomic_DNA"/>
</dbReference>